<dbReference type="EMBL" id="QICH01000001">
    <property type="protein sequence ID" value="PXF63924.1"/>
    <property type="molecule type" value="Genomic_DNA"/>
</dbReference>
<gene>
    <name evidence="8" type="ORF">DL796_01925</name>
</gene>
<feature type="transmembrane region" description="Helical" evidence="6">
    <location>
        <begin position="139"/>
        <end position="161"/>
    </location>
</feature>
<dbReference type="Proteomes" id="UP000247689">
    <property type="component" value="Unassembled WGS sequence"/>
</dbReference>
<evidence type="ECO:0000256" key="5">
    <source>
        <dbReference type="ARBA" id="ARBA00023136"/>
    </source>
</evidence>
<evidence type="ECO:0000256" key="3">
    <source>
        <dbReference type="ARBA" id="ARBA00022692"/>
    </source>
</evidence>
<evidence type="ECO:0000259" key="7">
    <source>
        <dbReference type="PROSITE" id="PS50850"/>
    </source>
</evidence>
<protein>
    <submittedName>
        <fullName evidence="8">MFS transporter</fullName>
    </submittedName>
</protein>
<keyword evidence="2" id="KW-1003">Cell membrane</keyword>
<reference evidence="8 9" key="1">
    <citation type="submission" date="2018-05" db="EMBL/GenBank/DDBJ databases">
        <title>Kangiella spongicola genome sequence.</title>
        <authorList>
            <person name="Maclea K.S."/>
            <person name="Goen A.E."/>
            <person name="Kelley C."/>
            <person name="Underriner A."/>
            <person name="Silverwood T."/>
            <person name="Trachtenberg A.M."/>
        </authorList>
    </citation>
    <scope>NUCLEOTIDE SEQUENCE [LARGE SCALE GENOMIC DNA]</scope>
    <source>
        <strain evidence="8 9">ATCC BAA-2076</strain>
    </source>
</reference>
<feature type="transmembrane region" description="Helical" evidence="6">
    <location>
        <begin position="105"/>
        <end position="127"/>
    </location>
</feature>
<feature type="transmembrane region" description="Helical" evidence="6">
    <location>
        <begin position="12"/>
        <end position="32"/>
    </location>
</feature>
<dbReference type="OrthoDB" id="1404228at2"/>
<feature type="transmembrane region" description="Helical" evidence="6">
    <location>
        <begin position="256"/>
        <end position="276"/>
    </location>
</feature>
<dbReference type="InterPro" id="IPR020846">
    <property type="entry name" value="MFS_dom"/>
</dbReference>
<dbReference type="GO" id="GO:0005886">
    <property type="term" value="C:plasma membrane"/>
    <property type="evidence" value="ECO:0007669"/>
    <property type="project" value="UniProtKB-SubCell"/>
</dbReference>
<feature type="transmembrane region" description="Helical" evidence="6">
    <location>
        <begin position="52"/>
        <end position="68"/>
    </location>
</feature>
<dbReference type="PANTHER" id="PTHR43124">
    <property type="entry name" value="PURINE EFFLUX PUMP PBUE"/>
    <property type="match status" value="1"/>
</dbReference>
<feature type="transmembrane region" description="Helical" evidence="6">
    <location>
        <begin position="313"/>
        <end position="335"/>
    </location>
</feature>
<feature type="transmembrane region" description="Helical" evidence="6">
    <location>
        <begin position="372"/>
        <end position="390"/>
    </location>
</feature>
<evidence type="ECO:0000256" key="1">
    <source>
        <dbReference type="ARBA" id="ARBA00004651"/>
    </source>
</evidence>
<feature type="transmembrane region" description="Helical" evidence="6">
    <location>
        <begin position="347"/>
        <end position="366"/>
    </location>
</feature>
<dbReference type="Gene3D" id="1.20.1250.20">
    <property type="entry name" value="MFS general substrate transporter like domains"/>
    <property type="match status" value="1"/>
</dbReference>
<dbReference type="PROSITE" id="PS50850">
    <property type="entry name" value="MFS"/>
    <property type="match status" value="1"/>
</dbReference>
<feature type="transmembrane region" description="Helical" evidence="6">
    <location>
        <begin position="288"/>
        <end position="307"/>
    </location>
</feature>
<sequence>MNYLQFVKSNKYLLLFGFLCVFVGNLGQTFFISLFNKDLIGNLLLEKDSLSLVYSLATLISGFTVFFVGAKIDDIEVKKFMSMVIIGLIASCVLFANSSNLVMLFFSYLGIRLCGQGLMTHIAVTTLMRYIPQHRGKAVSLSLQGMAFGEMVMPLLAVILLKNYGHTASWMTYAMVALVVIFPLLLWLLKKADLVPVHQASEANKEEVTTKDWSRAEVMADWRFWLILPAIIAPAFLITGLFFHQTLLIDGKGWTLNWLSIGLMMYGLVHFAGAIATGPLVDASHPRVYMRWYLLPLVAGMVCLYMGQDKIWLIAFMVLAGLTVASSGPVINSFYAEVFGNSHLGAIRALVSATMIISTGIAPYLFSLFDSIETFLTFAIGYGVVASLLIQKKLLAEQNTK</sequence>
<name>A0A318D9I8_9GAMM</name>
<keyword evidence="3 6" id="KW-0812">Transmembrane</keyword>
<comment type="caution">
    <text evidence="8">The sequence shown here is derived from an EMBL/GenBank/DDBJ whole genome shotgun (WGS) entry which is preliminary data.</text>
</comment>
<feature type="transmembrane region" description="Helical" evidence="6">
    <location>
        <begin position="167"/>
        <end position="189"/>
    </location>
</feature>
<keyword evidence="5 6" id="KW-0472">Membrane</keyword>
<evidence type="ECO:0000256" key="2">
    <source>
        <dbReference type="ARBA" id="ARBA00022475"/>
    </source>
</evidence>
<organism evidence="8 9">
    <name type="scientific">Kangiella spongicola</name>
    <dbReference type="NCBI Taxonomy" id="796379"/>
    <lineage>
        <taxon>Bacteria</taxon>
        <taxon>Pseudomonadati</taxon>
        <taxon>Pseudomonadota</taxon>
        <taxon>Gammaproteobacteria</taxon>
        <taxon>Kangiellales</taxon>
        <taxon>Kangiellaceae</taxon>
        <taxon>Kangiella</taxon>
    </lineage>
</organism>
<feature type="domain" description="Major facilitator superfamily (MFS) profile" evidence="7">
    <location>
        <begin position="13"/>
        <end position="399"/>
    </location>
</feature>
<evidence type="ECO:0000256" key="6">
    <source>
        <dbReference type="SAM" id="Phobius"/>
    </source>
</evidence>
<dbReference type="InterPro" id="IPR036259">
    <property type="entry name" value="MFS_trans_sf"/>
</dbReference>
<evidence type="ECO:0000313" key="9">
    <source>
        <dbReference type="Proteomes" id="UP000247689"/>
    </source>
</evidence>
<dbReference type="GO" id="GO:0022857">
    <property type="term" value="F:transmembrane transporter activity"/>
    <property type="evidence" value="ECO:0007669"/>
    <property type="project" value="InterPro"/>
</dbReference>
<dbReference type="SUPFAM" id="SSF103473">
    <property type="entry name" value="MFS general substrate transporter"/>
    <property type="match status" value="1"/>
</dbReference>
<dbReference type="PANTHER" id="PTHR43124:SF3">
    <property type="entry name" value="CHLORAMPHENICOL EFFLUX PUMP RV0191"/>
    <property type="match status" value="1"/>
</dbReference>
<feature type="transmembrane region" description="Helical" evidence="6">
    <location>
        <begin position="224"/>
        <end position="244"/>
    </location>
</feature>
<dbReference type="RefSeq" id="WP_110199441.1">
    <property type="nucleotide sequence ID" value="NZ_QICH01000001.1"/>
</dbReference>
<comment type="subcellular location">
    <subcellularLocation>
        <location evidence="1">Cell membrane</location>
        <topology evidence="1">Multi-pass membrane protein</topology>
    </subcellularLocation>
</comment>
<proteinExistence type="predicted"/>
<keyword evidence="9" id="KW-1185">Reference proteome</keyword>
<dbReference type="AlphaFoldDB" id="A0A318D9I8"/>
<feature type="transmembrane region" description="Helical" evidence="6">
    <location>
        <begin position="80"/>
        <end position="99"/>
    </location>
</feature>
<accession>A0A318D9I8</accession>
<keyword evidence="4 6" id="KW-1133">Transmembrane helix</keyword>
<evidence type="ECO:0000313" key="8">
    <source>
        <dbReference type="EMBL" id="PXF63924.1"/>
    </source>
</evidence>
<dbReference type="InterPro" id="IPR011701">
    <property type="entry name" value="MFS"/>
</dbReference>
<evidence type="ECO:0000256" key="4">
    <source>
        <dbReference type="ARBA" id="ARBA00022989"/>
    </source>
</evidence>
<dbReference type="Pfam" id="PF07690">
    <property type="entry name" value="MFS_1"/>
    <property type="match status" value="1"/>
</dbReference>
<dbReference type="InterPro" id="IPR050189">
    <property type="entry name" value="MFS_Efflux_Transporters"/>
</dbReference>